<evidence type="ECO:0000256" key="7">
    <source>
        <dbReference type="ARBA" id="ARBA00022723"/>
    </source>
</evidence>
<dbReference type="InterPro" id="IPR026610">
    <property type="entry name" value="Hen1"/>
</dbReference>
<evidence type="ECO:0000256" key="4">
    <source>
        <dbReference type="ARBA" id="ARBA00022603"/>
    </source>
</evidence>
<dbReference type="InterPro" id="IPR013217">
    <property type="entry name" value="Methyltransf_12"/>
</dbReference>
<evidence type="ECO:0000313" key="17">
    <source>
        <dbReference type="Proteomes" id="UP000182800"/>
    </source>
</evidence>
<dbReference type="SUPFAM" id="SSF53335">
    <property type="entry name" value="S-adenosyl-L-methionine-dependent methyltransferases"/>
    <property type="match status" value="1"/>
</dbReference>
<keyword evidence="7" id="KW-0479">Metal-binding</keyword>
<dbReference type="AlphaFoldDB" id="A0A0P7XX24"/>
<protein>
    <recommendedName>
        <fullName evidence="3">Small RNA 2'-O-methyltransferase</fullName>
        <ecNumber evidence="11">2.1.1.386</ecNumber>
    </recommendedName>
</protein>
<keyword evidence="17" id="KW-1185">Reference proteome</keyword>
<evidence type="ECO:0000256" key="11">
    <source>
        <dbReference type="ARBA" id="ARBA00035025"/>
    </source>
</evidence>
<dbReference type="EMBL" id="LJSX01000003">
    <property type="protein sequence ID" value="KPQ12101.1"/>
    <property type="molecule type" value="Genomic_DNA"/>
</dbReference>
<evidence type="ECO:0000313" key="15">
    <source>
        <dbReference type="EMBL" id="SCC78683.1"/>
    </source>
</evidence>
<evidence type="ECO:0000256" key="1">
    <source>
        <dbReference type="ARBA" id="ARBA00001946"/>
    </source>
</evidence>
<dbReference type="PANTHER" id="PTHR21404">
    <property type="entry name" value="HEN1"/>
    <property type="match status" value="1"/>
</dbReference>
<sequence length="201" mass="22144">MTNFLHEARFRAVAGVLREAGARRILDLGCGDGDFILHLLDDSQIAAITGVEKDEAALGRLRTRLRDHPLARKVQIIAGDITRPPPGLPQADAIVLVEVIEHLGPGPLQALERVLLRDIAPPLAVITTPNAEMNPLLGVKPGRMRHRDHRFEWDRKRFRAWAEAVAARHGYTLDLTDIAGKHPRFGGASQMAVFARDSSGR</sequence>
<evidence type="ECO:0000256" key="6">
    <source>
        <dbReference type="ARBA" id="ARBA00022691"/>
    </source>
</evidence>
<evidence type="ECO:0000256" key="10">
    <source>
        <dbReference type="ARBA" id="ARBA00023158"/>
    </source>
</evidence>
<evidence type="ECO:0000259" key="13">
    <source>
        <dbReference type="Pfam" id="PF08242"/>
    </source>
</evidence>
<evidence type="ECO:0000313" key="16">
    <source>
        <dbReference type="Proteomes" id="UP000050497"/>
    </source>
</evidence>
<dbReference type="InterPro" id="IPR029063">
    <property type="entry name" value="SAM-dependent_MTases_sf"/>
</dbReference>
<evidence type="ECO:0000256" key="3">
    <source>
        <dbReference type="ARBA" id="ARBA00021330"/>
    </source>
</evidence>
<name>A0A0P7XX24_9HYPH</name>
<dbReference type="GO" id="GO:0003723">
    <property type="term" value="F:RNA binding"/>
    <property type="evidence" value="ECO:0007669"/>
    <property type="project" value="UniProtKB-KW"/>
</dbReference>
<dbReference type="Proteomes" id="UP000050497">
    <property type="component" value="Unassembled WGS sequence"/>
</dbReference>
<reference evidence="15 17" key="2">
    <citation type="submission" date="2016-08" db="EMBL/GenBank/DDBJ databases">
        <authorList>
            <person name="Varghese N."/>
            <person name="Submissions Spin"/>
        </authorList>
    </citation>
    <scope>NUCLEOTIDE SEQUENCE [LARGE SCALE GENOMIC DNA]</scope>
    <source>
        <strain evidence="15 17">HL-109</strain>
    </source>
</reference>
<accession>A0A0P7XX24</accession>
<evidence type="ECO:0000256" key="2">
    <source>
        <dbReference type="ARBA" id="ARBA00009026"/>
    </source>
</evidence>
<keyword evidence="8" id="KW-0460">Magnesium</keyword>
<comment type="catalytic activity">
    <reaction evidence="12">
        <text>small RNA 3'-end nucleotide + S-adenosyl-L-methionine = small RNA 3'-end 2'-O-methylnucleotide + S-adenosyl-L-homocysteine + H(+)</text>
        <dbReference type="Rhea" id="RHEA:37887"/>
        <dbReference type="Rhea" id="RHEA-COMP:10415"/>
        <dbReference type="Rhea" id="RHEA-COMP:10416"/>
        <dbReference type="ChEBI" id="CHEBI:15378"/>
        <dbReference type="ChEBI" id="CHEBI:57856"/>
        <dbReference type="ChEBI" id="CHEBI:59789"/>
        <dbReference type="ChEBI" id="CHEBI:74896"/>
        <dbReference type="ChEBI" id="CHEBI:74898"/>
        <dbReference type="EC" id="2.1.1.386"/>
    </reaction>
</comment>
<dbReference type="EMBL" id="FMBM01000001">
    <property type="protein sequence ID" value="SCC78683.1"/>
    <property type="molecule type" value="Genomic_DNA"/>
</dbReference>
<evidence type="ECO:0000256" key="9">
    <source>
        <dbReference type="ARBA" id="ARBA00022884"/>
    </source>
</evidence>
<organism evidence="14 16">
    <name type="scientific">Saliniramus fredricksonii</name>
    <dbReference type="NCBI Taxonomy" id="1653334"/>
    <lineage>
        <taxon>Bacteria</taxon>
        <taxon>Pseudomonadati</taxon>
        <taxon>Pseudomonadota</taxon>
        <taxon>Alphaproteobacteria</taxon>
        <taxon>Hyphomicrobiales</taxon>
        <taxon>Salinarimonadaceae</taxon>
        <taxon>Saliniramus</taxon>
    </lineage>
</organism>
<reference evidence="14 16" key="1">
    <citation type="submission" date="2015-09" db="EMBL/GenBank/DDBJ databases">
        <title>Identification and resolution of microdiversity through metagenomic sequencing of parallel consortia.</title>
        <authorList>
            <person name="Nelson W.C."/>
            <person name="Romine M.F."/>
            <person name="Lindemann S.R."/>
        </authorList>
    </citation>
    <scope>NUCLEOTIDE SEQUENCE [LARGE SCALE GENOMIC DNA]</scope>
    <source>
        <strain evidence="14">HL-109</strain>
    </source>
</reference>
<dbReference type="GO" id="GO:0001510">
    <property type="term" value="P:RNA methylation"/>
    <property type="evidence" value="ECO:0007669"/>
    <property type="project" value="InterPro"/>
</dbReference>
<dbReference type="PANTHER" id="PTHR21404:SF3">
    <property type="entry name" value="SMALL RNA 2'-O-METHYLTRANSFERASE"/>
    <property type="match status" value="1"/>
</dbReference>
<dbReference type="PATRIC" id="fig|1653334.4.peg.3157"/>
<evidence type="ECO:0000313" key="14">
    <source>
        <dbReference type="EMBL" id="KPQ12101.1"/>
    </source>
</evidence>
<evidence type="ECO:0000256" key="8">
    <source>
        <dbReference type="ARBA" id="ARBA00022842"/>
    </source>
</evidence>
<dbReference type="GO" id="GO:0090486">
    <property type="term" value="F:small RNA 2'-O-methyltransferase activity"/>
    <property type="evidence" value="ECO:0007669"/>
    <property type="project" value="UniProtKB-EC"/>
</dbReference>
<evidence type="ECO:0000256" key="5">
    <source>
        <dbReference type="ARBA" id="ARBA00022679"/>
    </source>
</evidence>
<keyword evidence="5 14" id="KW-0808">Transferase</keyword>
<dbReference type="STRING" id="1653334.GA0071312_0432"/>
<comment type="similarity">
    <text evidence="2">Belongs to the methyltransferase superfamily. HEN1 family.</text>
</comment>
<gene>
    <name evidence="15" type="ORF">GA0071312_0432</name>
    <name evidence="14" type="ORF">HLUCCO17_02780</name>
</gene>
<keyword evidence="4 14" id="KW-0489">Methyltransferase</keyword>
<dbReference type="EC" id="2.1.1.386" evidence="11"/>
<dbReference type="OrthoDB" id="626362at2"/>
<dbReference type="GO" id="GO:0046872">
    <property type="term" value="F:metal ion binding"/>
    <property type="evidence" value="ECO:0007669"/>
    <property type="project" value="UniProtKB-KW"/>
</dbReference>
<dbReference type="CDD" id="cd02440">
    <property type="entry name" value="AdoMet_MTases"/>
    <property type="match status" value="1"/>
</dbReference>
<proteinExistence type="inferred from homology"/>
<dbReference type="GO" id="GO:0031047">
    <property type="term" value="P:regulatory ncRNA-mediated gene silencing"/>
    <property type="evidence" value="ECO:0007669"/>
    <property type="project" value="UniProtKB-KW"/>
</dbReference>
<dbReference type="Gene3D" id="3.40.50.150">
    <property type="entry name" value="Vaccinia Virus protein VP39"/>
    <property type="match status" value="1"/>
</dbReference>
<dbReference type="Proteomes" id="UP000182800">
    <property type="component" value="Unassembled WGS sequence"/>
</dbReference>
<keyword evidence="10" id="KW-0943">RNA-mediated gene silencing</keyword>
<comment type="cofactor">
    <cofactor evidence="1">
        <name>Mg(2+)</name>
        <dbReference type="ChEBI" id="CHEBI:18420"/>
    </cofactor>
</comment>
<comment type="caution">
    <text evidence="14">The sequence shown here is derived from an EMBL/GenBank/DDBJ whole genome shotgun (WGS) entry which is preliminary data.</text>
</comment>
<dbReference type="RefSeq" id="WP_074443427.1">
    <property type="nucleotide sequence ID" value="NZ_FMBM01000001.1"/>
</dbReference>
<keyword evidence="6" id="KW-0949">S-adenosyl-L-methionine</keyword>
<evidence type="ECO:0000256" key="12">
    <source>
        <dbReference type="ARBA" id="ARBA00048418"/>
    </source>
</evidence>
<keyword evidence="9" id="KW-0694">RNA-binding</keyword>
<dbReference type="Pfam" id="PF08242">
    <property type="entry name" value="Methyltransf_12"/>
    <property type="match status" value="1"/>
</dbReference>
<feature type="domain" description="Methyltransferase type 12" evidence="13">
    <location>
        <begin position="26"/>
        <end position="114"/>
    </location>
</feature>